<dbReference type="AlphaFoldDB" id="M3FY06"/>
<reference evidence="2" key="1">
    <citation type="journal article" date="2013" name="Genome Announc.">
        <title>Draft Genome Sequence of Streptomyces bottropensis ATCC 25435, a Bottromycin-Producing Actinomycete.</title>
        <authorList>
            <person name="Zhang H."/>
            <person name="Zhou W."/>
            <person name="Zhuang Y."/>
            <person name="Liang X."/>
            <person name="Liu T."/>
        </authorList>
    </citation>
    <scope>NUCLEOTIDE SEQUENCE [LARGE SCALE GENOMIC DNA]</scope>
    <source>
        <strain evidence="2">ATCC 25435</strain>
    </source>
</reference>
<evidence type="ECO:0000313" key="1">
    <source>
        <dbReference type="EMBL" id="EMF57985.1"/>
    </source>
</evidence>
<protein>
    <submittedName>
        <fullName evidence="1">Uncharacterized protein</fullName>
    </submittedName>
</protein>
<evidence type="ECO:0000313" key="2">
    <source>
        <dbReference type="Proteomes" id="UP000030760"/>
    </source>
</evidence>
<name>M3FY06_9ACTN</name>
<organism evidence="1 2">
    <name type="scientific">Streptomyces bottropensis ATCC 25435</name>
    <dbReference type="NCBI Taxonomy" id="1054862"/>
    <lineage>
        <taxon>Bacteria</taxon>
        <taxon>Bacillati</taxon>
        <taxon>Actinomycetota</taxon>
        <taxon>Actinomycetes</taxon>
        <taxon>Kitasatosporales</taxon>
        <taxon>Streptomycetaceae</taxon>
        <taxon>Streptomyces</taxon>
    </lineage>
</organism>
<proteinExistence type="predicted"/>
<accession>M3FY06</accession>
<dbReference type="Proteomes" id="UP000030760">
    <property type="component" value="Unassembled WGS sequence"/>
</dbReference>
<sequence>MRFPFDFEGFGNLCFVPFVGTTVRLHPEAPHRQKYLFPSVILFREQVERRKARTVRSGPSW</sequence>
<dbReference type="EMBL" id="KB405056">
    <property type="protein sequence ID" value="EMF57985.1"/>
    <property type="molecule type" value="Genomic_DNA"/>
</dbReference>
<gene>
    <name evidence="1" type="ORF">SBD_0658</name>
</gene>